<sequence>MQGFIFYFNDYYNIKVRKVYSQESADDKTGSYGGEEFNLSIIRYLDQ</sequence>
<reference evidence="1" key="1">
    <citation type="submission" date="2018-05" db="EMBL/GenBank/DDBJ databases">
        <authorList>
            <person name="Lanie J.A."/>
            <person name="Ng W.-L."/>
            <person name="Kazmierczak K.M."/>
            <person name="Andrzejewski T.M."/>
            <person name="Davidsen T.M."/>
            <person name="Wayne K.J."/>
            <person name="Tettelin H."/>
            <person name="Glass J.I."/>
            <person name="Rusch D."/>
            <person name="Podicherti R."/>
            <person name="Tsui H.-C.T."/>
            <person name="Winkler M.E."/>
        </authorList>
    </citation>
    <scope>NUCLEOTIDE SEQUENCE</scope>
</reference>
<accession>A0A382E0D7</accession>
<dbReference type="EMBL" id="UINC01041818">
    <property type="protein sequence ID" value="SVB43614.1"/>
    <property type="molecule type" value="Genomic_DNA"/>
</dbReference>
<name>A0A382E0D7_9ZZZZ</name>
<proteinExistence type="predicted"/>
<gene>
    <name evidence="1" type="ORF">METZ01_LOCUS196468</name>
</gene>
<protein>
    <submittedName>
        <fullName evidence="1">Uncharacterized protein</fullName>
    </submittedName>
</protein>
<dbReference type="AlphaFoldDB" id="A0A382E0D7"/>
<evidence type="ECO:0000313" key="1">
    <source>
        <dbReference type="EMBL" id="SVB43614.1"/>
    </source>
</evidence>
<organism evidence="1">
    <name type="scientific">marine metagenome</name>
    <dbReference type="NCBI Taxonomy" id="408172"/>
    <lineage>
        <taxon>unclassified sequences</taxon>
        <taxon>metagenomes</taxon>
        <taxon>ecological metagenomes</taxon>
    </lineage>
</organism>